<feature type="coiled-coil region" evidence="8">
    <location>
        <begin position="514"/>
        <end position="599"/>
    </location>
</feature>
<dbReference type="InterPro" id="IPR036361">
    <property type="entry name" value="SAP_dom_sf"/>
</dbReference>
<feature type="compositionally biased region" description="Low complexity" evidence="9">
    <location>
        <begin position="1126"/>
        <end position="1141"/>
    </location>
</feature>
<keyword evidence="6 8" id="KW-0175">Coiled coil</keyword>
<dbReference type="EMBL" id="JH993085">
    <property type="protein sequence ID" value="EKX35726.1"/>
    <property type="molecule type" value="Genomic_DNA"/>
</dbReference>
<evidence type="ECO:0000313" key="13">
    <source>
        <dbReference type="EnsemblProtists" id="EKX35726"/>
    </source>
</evidence>
<dbReference type="GO" id="GO:0007052">
    <property type="term" value="P:mitotic spindle organization"/>
    <property type="evidence" value="ECO:0007669"/>
    <property type="project" value="TreeGrafter"/>
</dbReference>
<evidence type="ECO:0000256" key="6">
    <source>
        <dbReference type="ARBA" id="ARBA00023054"/>
    </source>
</evidence>
<proteinExistence type="inferred from homology"/>
<dbReference type="PROSITE" id="PS50800">
    <property type="entry name" value="SAP"/>
    <property type="match status" value="1"/>
</dbReference>
<dbReference type="EnsemblProtists" id="EKX35726">
    <property type="protein sequence ID" value="EKX35726"/>
    <property type="gene ID" value="GUITHDRAFT_118111"/>
</dbReference>
<gene>
    <name evidence="12" type="ORF">GUITHDRAFT_118111</name>
</gene>
<feature type="region of interest" description="Disordered" evidence="9">
    <location>
        <begin position="722"/>
        <end position="770"/>
    </location>
</feature>
<dbReference type="GO" id="GO:0005524">
    <property type="term" value="F:ATP binding"/>
    <property type="evidence" value="ECO:0007669"/>
    <property type="project" value="UniProtKB-UniRule"/>
</dbReference>
<dbReference type="Gene3D" id="1.10.720.30">
    <property type="entry name" value="SAP domain"/>
    <property type="match status" value="1"/>
</dbReference>
<dbReference type="PANTHER" id="PTHR47969">
    <property type="entry name" value="CHROMOSOME-ASSOCIATED KINESIN KIF4A-RELATED"/>
    <property type="match status" value="1"/>
</dbReference>
<feature type="compositionally biased region" description="Basic and acidic residues" evidence="9">
    <location>
        <begin position="897"/>
        <end position="918"/>
    </location>
</feature>
<keyword evidence="5 7" id="KW-0067">ATP-binding</keyword>
<reference evidence="13" key="3">
    <citation type="submission" date="2015-06" db="UniProtKB">
        <authorList>
            <consortium name="EnsemblProtists"/>
        </authorList>
    </citation>
    <scope>IDENTIFICATION</scope>
</reference>
<organism evidence="12">
    <name type="scientific">Guillardia theta (strain CCMP2712)</name>
    <name type="common">Cryptophyte</name>
    <dbReference type="NCBI Taxonomy" id="905079"/>
    <lineage>
        <taxon>Eukaryota</taxon>
        <taxon>Cryptophyceae</taxon>
        <taxon>Pyrenomonadales</taxon>
        <taxon>Geminigeraceae</taxon>
        <taxon>Guillardia</taxon>
    </lineage>
</organism>
<dbReference type="InterPro" id="IPR019821">
    <property type="entry name" value="Kinesin_motor_CS"/>
</dbReference>
<dbReference type="InterPro" id="IPR003034">
    <property type="entry name" value="SAP_dom"/>
</dbReference>
<dbReference type="PROSITE" id="PS00411">
    <property type="entry name" value="KINESIN_MOTOR_1"/>
    <property type="match status" value="1"/>
</dbReference>
<accession>L1IHJ8</accession>
<evidence type="ECO:0000256" key="2">
    <source>
        <dbReference type="ARBA" id="ARBA00004496"/>
    </source>
</evidence>
<dbReference type="InterPro" id="IPR036961">
    <property type="entry name" value="Kinesin_motor_dom_sf"/>
</dbReference>
<dbReference type="SUPFAM" id="SSF52540">
    <property type="entry name" value="P-loop containing nucleoside triphosphate hydrolases"/>
    <property type="match status" value="1"/>
</dbReference>
<dbReference type="InterPro" id="IPR027417">
    <property type="entry name" value="P-loop_NTPase"/>
</dbReference>
<sequence>MERDCVTMIEARLGRVVGFVCEAVSQEKAKLCYSDVWVHQIDQACGRCVEVAVNEPQVVIGGEKTFTFDEVFDSHAPQQEVYNKTAQPLLDSFFEGINVTIFAYGQTGSGKTFTMGTNSRAAEENESVGIIPRMVGEIFSRIKEEEKDGNCRHLLRVSFLEIHNDDIRDLLDPSSKVCSLREDNTGAVIVAGLETFQTSSADDVMSWLHKGSLNRATGSTCMNLSGLQSSRSHAVFTITMEKIYCGTAGEEGGASSPAGTDVVARLHLVDLAGSERAKRTKAEGQRLKEGININKGLLALGNVISALSEKAEGGANGHVPYRDSKLTRMLQDSLGGNSKTMMIACVSPADCNFEETLNTLKYANRAKNIKNKPVVNVSSSNAEVAALRAYIQQLEAQVAAGGGGGGGGGKPQVPAGGDATRVKELEEELRWPNWKEEEELTGGRRLKEELQSTSLELSRRTRRALQLEIQFDKLRIKFQGLCQQQGLSWEEEASFSVRLLAGRAAGEKRLCALKEADEKELQRMRQQVDELQAQLSTASAASKETEKLETLELQLAAAKKRVTEQEKMLRLKQNSDRRIAELSADIEGMKQAKVKLLRKMKMESDRFKEWRAQHSKEVLMLKRQQKQAEHQAHKFQLQLDKQQVVLKRKMEEAAAANMRLKRLLEAKSSKGEKEEKEGNLEQWFEQEISFCVEVRRIRNALTEQMSLRSQLHAELQQAKELLEQEEPKSGGQPTTSSLREKLSSLQSRWQQRGREEEQKEDGKEKLRARTEELGQQVQACSQQIGELQRQLLGVEGNNDRERNVALNCPHLRSIQDAKKSVRFLFSLCIKSELEAALNSSQVSEQDEEVMRLKAEVEELEKELRETRNQYSIASLKQEQQAEQKTLLLLSSMSARSRMQEEAQKELERKEQELKEAKSSAKPPKKKAPPKVEVVIESESSEEEEPAEEELESDDEWVPTAKGGRRNEQRKRRGRTSEGSEAGSVKGEREVGEEREGGEEGEGGEEKIPGVEELQAMKVPTLKELCGRKGLKKTGKKEELVARLVELHRSQTVGEKEEEEAELSFAPSDTSNVTSRHSVERANEVLKGLEASADEVAGLVGSQEEEREGTASEENERERGWSGEWTSGEAFGEALAASSSSSNLETEFSLAIEKMQAYIDLTARKPAASRGPDKPRATSKAPAGGGGGPLKSLSGHMKRERKEEEKVLVLQ</sequence>
<dbReference type="SMART" id="SM00513">
    <property type="entry name" value="SAP"/>
    <property type="match status" value="1"/>
</dbReference>
<dbReference type="GO" id="GO:0009507">
    <property type="term" value="C:chloroplast"/>
    <property type="evidence" value="ECO:0007669"/>
    <property type="project" value="UniProtKB-SubCell"/>
</dbReference>
<dbReference type="HOGENOM" id="CLU_269856_0_0_1"/>
<dbReference type="Pfam" id="PF02037">
    <property type="entry name" value="SAP"/>
    <property type="match status" value="1"/>
</dbReference>
<dbReference type="Proteomes" id="UP000011087">
    <property type="component" value="Unassembled WGS sequence"/>
</dbReference>
<dbReference type="KEGG" id="gtt:GUITHDRAFT_118111"/>
<evidence type="ECO:0000256" key="9">
    <source>
        <dbReference type="SAM" id="MobiDB-lite"/>
    </source>
</evidence>
<keyword evidence="14" id="KW-1185">Reference proteome</keyword>
<dbReference type="OrthoDB" id="3176171at2759"/>
<dbReference type="GO" id="GO:0051231">
    <property type="term" value="P:spindle elongation"/>
    <property type="evidence" value="ECO:0007669"/>
    <property type="project" value="TreeGrafter"/>
</dbReference>
<keyword evidence="7" id="KW-0505">Motor protein</keyword>
<feature type="compositionally biased region" description="Acidic residues" evidence="9">
    <location>
        <begin position="938"/>
        <end position="956"/>
    </location>
</feature>
<feature type="compositionally biased region" description="Polar residues" evidence="9">
    <location>
        <begin position="1066"/>
        <end position="1075"/>
    </location>
</feature>
<feature type="region of interest" description="Disordered" evidence="9">
    <location>
        <begin position="1050"/>
        <end position="1078"/>
    </location>
</feature>
<dbReference type="AlphaFoldDB" id="L1IHJ8"/>
<reference evidence="12 14" key="1">
    <citation type="journal article" date="2012" name="Nature">
        <title>Algal genomes reveal evolutionary mosaicism and the fate of nucleomorphs.</title>
        <authorList>
            <consortium name="DOE Joint Genome Institute"/>
            <person name="Curtis B.A."/>
            <person name="Tanifuji G."/>
            <person name="Burki F."/>
            <person name="Gruber A."/>
            <person name="Irimia M."/>
            <person name="Maruyama S."/>
            <person name="Arias M.C."/>
            <person name="Ball S.G."/>
            <person name="Gile G.H."/>
            <person name="Hirakawa Y."/>
            <person name="Hopkins J.F."/>
            <person name="Kuo A."/>
            <person name="Rensing S.A."/>
            <person name="Schmutz J."/>
            <person name="Symeonidi A."/>
            <person name="Elias M."/>
            <person name="Eveleigh R.J."/>
            <person name="Herman E.K."/>
            <person name="Klute M.J."/>
            <person name="Nakayama T."/>
            <person name="Obornik M."/>
            <person name="Reyes-Prieto A."/>
            <person name="Armbrust E.V."/>
            <person name="Aves S.J."/>
            <person name="Beiko R.G."/>
            <person name="Coutinho P."/>
            <person name="Dacks J.B."/>
            <person name="Durnford D.G."/>
            <person name="Fast N.M."/>
            <person name="Green B.R."/>
            <person name="Grisdale C.J."/>
            <person name="Hempel F."/>
            <person name="Henrissat B."/>
            <person name="Hoppner M.P."/>
            <person name="Ishida K."/>
            <person name="Kim E."/>
            <person name="Koreny L."/>
            <person name="Kroth P.G."/>
            <person name="Liu Y."/>
            <person name="Malik S.B."/>
            <person name="Maier U.G."/>
            <person name="McRose D."/>
            <person name="Mock T."/>
            <person name="Neilson J.A."/>
            <person name="Onodera N.T."/>
            <person name="Poole A.M."/>
            <person name="Pritham E.J."/>
            <person name="Richards T.A."/>
            <person name="Rocap G."/>
            <person name="Roy S.W."/>
            <person name="Sarai C."/>
            <person name="Schaack S."/>
            <person name="Shirato S."/>
            <person name="Slamovits C.H."/>
            <person name="Spencer D.F."/>
            <person name="Suzuki S."/>
            <person name="Worden A.Z."/>
            <person name="Zauner S."/>
            <person name="Barry K."/>
            <person name="Bell C."/>
            <person name="Bharti A.K."/>
            <person name="Crow J.A."/>
            <person name="Grimwood J."/>
            <person name="Kramer R."/>
            <person name="Lindquist E."/>
            <person name="Lucas S."/>
            <person name="Salamov A."/>
            <person name="McFadden G.I."/>
            <person name="Lane C.E."/>
            <person name="Keeling P.J."/>
            <person name="Gray M.W."/>
            <person name="Grigoriev I.V."/>
            <person name="Archibald J.M."/>
        </authorList>
    </citation>
    <scope>NUCLEOTIDE SEQUENCE</scope>
    <source>
        <strain evidence="12 14">CCMP2712</strain>
    </source>
</reference>
<protein>
    <recommendedName>
        <fullName evidence="15">Kinesin motor domain-containing protein</fullName>
    </recommendedName>
</protein>
<dbReference type="GO" id="GO:0007018">
    <property type="term" value="P:microtubule-based movement"/>
    <property type="evidence" value="ECO:0007669"/>
    <property type="project" value="InterPro"/>
</dbReference>
<dbReference type="InterPro" id="IPR027640">
    <property type="entry name" value="Kinesin-like_fam"/>
</dbReference>
<dbReference type="Pfam" id="PF00225">
    <property type="entry name" value="Kinesin"/>
    <property type="match status" value="1"/>
</dbReference>
<evidence type="ECO:0000259" key="11">
    <source>
        <dbReference type="PROSITE" id="PS50800"/>
    </source>
</evidence>
<dbReference type="eggNOG" id="KOG0244">
    <property type="taxonomic scope" value="Eukaryota"/>
</dbReference>
<dbReference type="GO" id="GO:0005875">
    <property type="term" value="C:microtubule associated complex"/>
    <property type="evidence" value="ECO:0007669"/>
    <property type="project" value="TreeGrafter"/>
</dbReference>
<feature type="domain" description="Kinesin motor" evidence="10">
    <location>
        <begin position="44"/>
        <end position="369"/>
    </location>
</feature>
<evidence type="ECO:0000256" key="5">
    <source>
        <dbReference type="ARBA" id="ARBA00022840"/>
    </source>
</evidence>
<comment type="similarity">
    <text evidence="7">Belongs to the TRAFAC class myosin-kinesin ATPase superfamily. Kinesin family.</text>
</comment>
<feature type="compositionally biased region" description="Polar residues" evidence="9">
    <location>
        <begin position="731"/>
        <end position="750"/>
    </location>
</feature>
<feature type="region of interest" description="Disordered" evidence="9">
    <location>
        <begin position="1162"/>
        <end position="1210"/>
    </location>
</feature>
<dbReference type="PaxDb" id="55529-EKX35726"/>
<keyword evidence="4 7" id="KW-0547">Nucleotide-binding</keyword>
<feature type="region of interest" description="Disordered" evidence="9">
    <location>
        <begin position="1097"/>
        <end position="1141"/>
    </location>
</feature>
<feature type="compositionally biased region" description="Basic and acidic residues" evidence="9">
    <location>
        <begin position="752"/>
        <end position="770"/>
    </location>
</feature>
<dbReference type="STRING" id="905079.L1IHJ8"/>
<evidence type="ECO:0000256" key="1">
    <source>
        <dbReference type="ARBA" id="ARBA00004229"/>
    </source>
</evidence>
<evidence type="ECO:0008006" key="15">
    <source>
        <dbReference type="Google" id="ProtNLM"/>
    </source>
</evidence>
<reference evidence="14" key="2">
    <citation type="submission" date="2012-11" db="EMBL/GenBank/DDBJ databases">
        <authorList>
            <person name="Kuo A."/>
            <person name="Curtis B.A."/>
            <person name="Tanifuji G."/>
            <person name="Burki F."/>
            <person name="Gruber A."/>
            <person name="Irimia M."/>
            <person name="Maruyama S."/>
            <person name="Arias M.C."/>
            <person name="Ball S.G."/>
            <person name="Gile G.H."/>
            <person name="Hirakawa Y."/>
            <person name="Hopkins J.F."/>
            <person name="Rensing S.A."/>
            <person name="Schmutz J."/>
            <person name="Symeonidi A."/>
            <person name="Elias M."/>
            <person name="Eveleigh R.J."/>
            <person name="Herman E.K."/>
            <person name="Klute M.J."/>
            <person name="Nakayama T."/>
            <person name="Obornik M."/>
            <person name="Reyes-Prieto A."/>
            <person name="Armbrust E.V."/>
            <person name="Aves S.J."/>
            <person name="Beiko R.G."/>
            <person name="Coutinho P."/>
            <person name="Dacks J.B."/>
            <person name="Durnford D.G."/>
            <person name="Fast N.M."/>
            <person name="Green B.R."/>
            <person name="Grisdale C."/>
            <person name="Hempe F."/>
            <person name="Henrissat B."/>
            <person name="Hoppner M.P."/>
            <person name="Ishida K.-I."/>
            <person name="Kim E."/>
            <person name="Koreny L."/>
            <person name="Kroth P.G."/>
            <person name="Liu Y."/>
            <person name="Malik S.-B."/>
            <person name="Maier U.G."/>
            <person name="McRose D."/>
            <person name="Mock T."/>
            <person name="Neilson J.A."/>
            <person name="Onodera N.T."/>
            <person name="Poole A.M."/>
            <person name="Pritham E.J."/>
            <person name="Richards T.A."/>
            <person name="Rocap G."/>
            <person name="Roy S.W."/>
            <person name="Sarai C."/>
            <person name="Schaack S."/>
            <person name="Shirato S."/>
            <person name="Slamovits C.H."/>
            <person name="Spencer D.F."/>
            <person name="Suzuki S."/>
            <person name="Worden A.Z."/>
            <person name="Zauner S."/>
            <person name="Barry K."/>
            <person name="Bell C."/>
            <person name="Bharti A.K."/>
            <person name="Crow J.A."/>
            <person name="Grimwood J."/>
            <person name="Kramer R."/>
            <person name="Lindquist E."/>
            <person name="Lucas S."/>
            <person name="Salamov A."/>
            <person name="McFadden G.I."/>
            <person name="Lane C.E."/>
            <person name="Keeling P.J."/>
            <person name="Gray M.W."/>
            <person name="Grigoriev I.V."/>
            <person name="Archibald J.M."/>
        </authorList>
    </citation>
    <scope>NUCLEOTIDE SEQUENCE</scope>
    <source>
        <strain evidence="14">CCMP2712</strain>
    </source>
</reference>
<keyword evidence="3" id="KW-0963">Cytoplasm</keyword>
<comment type="subcellular location">
    <subcellularLocation>
        <location evidence="2">Cytoplasm</location>
    </subcellularLocation>
    <subcellularLocation>
        <location evidence="1">Plastid</location>
        <location evidence="1">Chloroplast</location>
    </subcellularLocation>
</comment>
<dbReference type="GO" id="GO:0008017">
    <property type="term" value="F:microtubule binding"/>
    <property type="evidence" value="ECO:0007669"/>
    <property type="project" value="InterPro"/>
</dbReference>
<dbReference type="SMART" id="SM00129">
    <property type="entry name" value="KISc"/>
    <property type="match status" value="1"/>
</dbReference>
<dbReference type="SUPFAM" id="SSF68906">
    <property type="entry name" value="SAP domain"/>
    <property type="match status" value="1"/>
</dbReference>
<dbReference type="Gene3D" id="3.40.850.10">
    <property type="entry name" value="Kinesin motor domain"/>
    <property type="match status" value="1"/>
</dbReference>
<dbReference type="RefSeq" id="XP_005822706.1">
    <property type="nucleotide sequence ID" value="XM_005822649.1"/>
</dbReference>
<dbReference type="GeneID" id="17292444"/>
<feature type="compositionally biased region" description="Basic and acidic residues" evidence="9">
    <location>
        <begin position="985"/>
        <end position="994"/>
    </location>
</feature>
<evidence type="ECO:0000256" key="4">
    <source>
        <dbReference type="ARBA" id="ARBA00022741"/>
    </source>
</evidence>
<dbReference type="PROSITE" id="PS50067">
    <property type="entry name" value="KINESIN_MOTOR_2"/>
    <property type="match status" value="1"/>
</dbReference>
<evidence type="ECO:0000313" key="14">
    <source>
        <dbReference type="Proteomes" id="UP000011087"/>
    </source>
</evidence>
<evidence type="ECO:0000259" key="10">
    <source>
        <dbReference type="PROSITE" id="PS50067"/>
    </source>
</evidence>
<evidence type="ECO:0000256" key="7">
    <source>
        <dbReference type="PROSITE-ProRule" id="PRU00283"/>
    </source>
</evidence>
<dbReference type="Pfam" id="PF25764">
    <property type="entry name" value="KIF21A_4th"/>
    <property type="match status" value="1"/>
</dbReference>
<dbReference type="OMA" id="DCMSETH"/>
<feature type="domain" description="SAP" evidence="11">
    <location>
        <begin position="1013"/>
        <end position="1047"/>
    </location>
</feature>
<feature type="compositionally biased region" description="Basic and acidic residues" evidence="9">
    <location>
        <begin position="1199"/>
        <end position="1210"/>
    </location>
</feature>
<evidence type="ECO:0000313" key="12">
    <source>
        <dbReference type="EMBL" id="EKX35726.1"/>
    </source>
</evidence>
<dbReference type="PRINTS" id="PR00380">
    <property type="entry name" value="KINESINHEAVY"/>
</dbReference>
<name>L1IHJ8_GUITC</name>
<feature type="binding site" evidence="7">
    <location>
        <begin position="105"/>
        <end position="112"/>
    </location>
    <ligand>
        <name>ATP</name>
        <dbReference type="ChEBI" id="CHEBI:30616"/>
    </ligand>
</feature>
<feature type="region of interest" description="Disordered" evidence="9">
    <location>
        <begin position="894"/>
        <end position="1014"/>
    </location>
</feature>
<dbReference type="InterPro" id="IPR001752">
    <property type="entry name" value="Kinesin_motor_dom"/>
</dbReference>
<dbReference type="GO" id="GO:0003777">
    <property type="term" value="F:microtubule motor activity"/>
    <property type="evidence" value="ECO:0007669"/>
    <property type="project" value="InterPro"/>
</dbReference>
<feature type="compositionally biased region" description="Basic and acidic residues" evidence="9">
    <location>
        <begin position="1107"/>
        <end position="1120"/>
    </location>
</feature>
<evidence type="ECO:0000256" key="3">
    <source>
        <dbReference type="ARBA" id="ARBA00022490"/>
    </source>
</evidence>
<evidence type="ECO:0000256" key="8">
    <source>
        <dbReference type="SAM" id="Coils"/>
    </source>
</evidence>
<dbReference type="PANTHER" id="PTHR47969:SF15">
    <property type="entry name" value="CHROMOSOME-ASSOCIATED KINESIN KIF4A-RELATED"/>
    <property type="match status" value="1"/>
</dbReference>